<sequence>MPIFIYVPNRFAFKYLSHQDEQYAKLWKALGRSLRHYRGYTFLEVDCPDDDVHVRIEF</sequence>
<dbReference type="AlphaFoldDB" id="A0A9D1HQ74"/>
<reference evidence="1" key="2">
    <citation type="journal article" date="2021" name="PeerJ">
        <title>Extensive microbial diversity within the chicken gut microbiome revealed by metagenomics and culture.</title>
        <authorList>
            <person name="Gilroy R."/>
            <person name="Ravi A."/>
            <person name="Getino M."/>
            <person name="Pursley I."/>
            <person name="Horton D.L."/>
            <person name="Alikhan N.F."/>
            <person name="Baker D."/>
            <person name="Gharbi K."/>
            <person name="Hall N."/>
            <person name="Watson M."/>
            <person name="Adriaenssens E.M."/>
            <person name="Foster-Nyarko E."/>
            <person name="Jarju S."/>
            <person name="Secka A."/>
            <person name="Antonio M."/>
            <person name="Oren A."/>
            <person name="Chaudhuri R.R."/>
            <person name="La Ragione R."/>
            <person name="Hildebrand F."/>
            <person name="Pallen M.J."/>
        </authorList>
    </citation>
    <scope>NUCLEOTIDE SEQUENCE</scope>
    <source>
        <strain evidence="1">CHK195-11698</strain>
    </source>
</reference>
<proteinExistence type="predicted"/>
<name>A0A9D1HQ74_9FIRM</name>
<evidence type="ECO:0000313" key="1">
    <source>
        <dbReference type="EMBL" id="HIU14523.1"/>
    </source>
</evidence>
<evidence type="ECO:0000313" key="2">
    <source>
        <dbReference type="Proteomes" id="UP000824175"/>
    </source>
</evidence>
<protein>
    <recommendedName>
        <fullName evidence="3">Transposase IS200-like domain-containing protein</fullName>
    </recommendedName>
</protein>
<accession>A0A9D1HQ74</accession>
<comment type="caution">
    <text evidence="1">The sequence shown here is derived from an EMBL/GenBank/DDBJ whole genome shotgun (WGS) entry which is preliminary data.</text>
</comment>
<dbReference type="Proteomes" id="UP000824175">
    <property type="component" value="Unassembled WGS sequence"/>
</dbReference>
<reference evidence="1" key="1">
    <citation type="submission" date="2020-10" db="EMBL/GenBank/DDBJ databases">
        <authorList>
            <person name="Gilroy R."/>
        </authorList>
    </citation>
    <scope>NUCLEOTIDE SEQUENCE</scope>
    <source>
        <strain evidence="1">CHK195-11698</strain>
    </source>
</reference>
<evidence type="ECO:0008006" key="3">
    <source>
        <dbReference type="Google" id="ProtNLM"/>
    </source>
</evidence>
<organism evidence="1 2">
    <name type="scientific">Candidatus Fimiplasma intestinipullorum</name>
    <dbReference type="NCBI Taxonomy" id="2840825"/>
    <lineage>
        <taxon>Bacteria</taxon>
        <taxon>Bacillati</taxon>
        <taxon>Bacillota</taxon>
        <taxon>Clostridia</taxon>
        <taxon>Eubacteriales</taxon>
        <taxon>Candidatus Fimiplasma</taxon>
    </lineage>
</organism>
<gene>
    <name evidence="1" type="ORF">IAD15_10740</name>
</gene>
<dbReference type="EMBL" id="DVMJ01000094">
    <property type="protein sequence ID" value="HIU14523.1"/>
    <property type="molecule type" value="Genomic_DNA"/>
</dbReference>